<comment type="similarity">
    <text evidence="4">Belongs to the MshB deacetylase family.</text>
</comment>
<dbReference type="RefSeq" id="WP_093273448.1">
    <property type="nucleotide sequence ID" value="NZ_FNOK01000043.1"/>
</dbReference>
<keyword evidence="2 4" id="KW-0378">Hydrolase</keyword>
<protein>
    <recommendedName>
        <fullName evidence="4">1D-myo-inositol 2-acetamido-2-deoxy-alpha-D-glucopyranoside deacetylase</fullName>
        <shortName evidence="4">GlcNAc-Ins deacetylase</shortName>
        <ecNumber evidence="4">3.5.1.103</ecNumber>
    </recommendedName>
    <alternativeName>
        <fullName evidence="4">N-acetyl-1-D-myo-inositol-2-amino-2-deoxy-alpha-D-glucopyranoside deacetylase</fullName>
    </alternativeName>
</protein>
<dbReference type="GO" id="GO:0035595">
    <property type="term" value="F:N-acetylglucosaminylinositol deacetylase activity"/>
    <property type="evidence" value="ECO:0007669"/>
    <property type="project" value="UniProtKB-EC"/>
</dbReference>
<evidence type="ECO:0000256" key="1">
    <source>
        <dbReference type="ARBA" id="ARBA00022723"/>
    </source>
</evidence>
<feature type="binding site" evidence="4">
    <location>
        <position position="18"/>
    </location>
    <ligand>
        <name>Zn(2+)</name>
        <dbReference type="ChEBI" id="CHEBI:29105"/>
    </ligand>
</feature>
<dbReference type="SUPFAM" id="SSF102588">
    <property type="entry name" value="LmbE-like"/>
    <property type="match status" value="1"/>
</dbReference>
<evidence type="ECO:0000313" key="6">
    <source>
        <dbReference type="Proteomes" id="UP000199529"/>
    </source>
</evidence>
<keyword evidence="1 4" id="KW-0479">Metal-binding</keyword>
<dbReference type="PANTHER" id="PTHR12993:SF26">
    <property type="entry name" value="1D-MYO-INOSITOL 2-ACETAMIDO-2-DEOXY-ALPHA-D-GLUCOPYRANOSIDE DEACETYLASE"/>
    <property type="match status" value="1"/>
</dbReference>
<evidence type="ECO:0000256" key="4">
    <source>
        <dbReference type="HAMAP-Rule" id="MF_01696"/>
    </source>
</evidence>
<dbReference type="NCBIfam" id="TIGR03445">
    <property type="entry name" value="mycothiol_MshB"/>
    <property type="match status" value="1"/>
</dbReference>
<dbReference type="STRING" id="418495.SAMN05216215_104325"/>
<dbReference type="GO" id="GO:0010125">
    <property type="term" value="P:mycothiol biosynthetic process"/>
    <property type="evidence" value="ECO:0007669"/>
    <property type="project" value="UniProtKB-UniRule"/>
</dbReference>
<comment type="catalytic activity">
    <reaction evidence="4">
        <text>1D-myo-inositol 2-acetamido-2-deoxy-alpha-D-glucopyranoside + H2O = 1D-myo-inositol 2-amino-2-deoxy-alpha-D-glucopyranoside + acetate</text>
        <dbReference type="Rhea" id="RHEA:26180"/>
        <dbReference type="ChEBI" id="CHEBI:15377"/>
        <dbReference type="ChEBI" id="CHEBI:30089"/>
        <dbReference type="ChEBI" id="CHEBI:52442"/>
        <dbReference type="ChEBI" id="CHEBI:58886"/>
        <dbReference type="EC" id="3.5.1.103"/>
    </reaction>
</comment>
<dbReference type="Proteomes" id="UP000199529">
    <property type="component" value="Unassembled WGS sequence"/>
</dbReference>
<name>A0A1H3PPI3_9PSEU</name>
<dbReference type="HAMAP" id="MF_01696">
    <property type="entry name" value="MshB"/>
    <property type="match status" value="1"/>
</dbReference>
<dbReference type="AlphaFoldDB" id="A0A1H3PPI3"/>
<proteinExistence type="inferred from homology"/>
<dbReference type="InterPro" id="IPR003737">
    <property type="entry name" value="GlcNAc_PI_deacetylase-related"/>
</dbReference>
<evidence type="ECO:0000256" key="2">
    <source>
        <dbReference type="ARBA" id="ARBA00022801"/>
    </source>
</evidence>
<comment type="function">
    <text evidence="4">Catalyzes the deacetylation of 1D-myo-inositol 2-acetamido-2-deoxy-alpha-D-glucopyranoside (GlcNAc-Ins) in the mycothiol biosynthesis pathway.</text>
</comment>
<dbReference type="InterPro" id="IPR017810">
    <property type="entry name" value="Mycothiol_biosynthesis_MshB"/>
</dbReference>
<evidence type="ECO:0000313" key="5">
    <source>
        <dbReference type="EMBL" id="SDZ02860.1"/>
    </source>
</evidence>
<dbReference type="Gene3D" id="3.40.50.10320">
    <property type="entry name" value="LmbE-like"/>
    <property type="match status" value="1"/>
</dbReference>
<dbReference type="GO" id="GO:0008270">
    <property type="term" value="F:zinc ion binding"/>
    <property type="evidence" value="ECO:0007669"/>
    <property type="project" value="UniProtKB-UniRule"/>
</dbReference>
<dbReference type="EMBL" id="FNOK01000043">
    <property type="protein sequence ID" value="SDZ02860.1"/>
    <property type="molecule type" value="Genomic_DNA"/>
</dbReference>
<organism evidence="5 6">
    <name type="scientific">Saccharopolyspora shandongensis</name>
    <dbReference type="NCBI Taxonomy" id="418495"/>
    <lineage>
        <taxon>Bacteria</taxon>
        <taxon>Bacillati</taxon>
        <taxon>Actinomycetota</taxon>
        <taxon>Actinomycetes</taxon>
        <taxon>Pseudonocardiales</taxon>
        <taxon>Pseudonocardiaceae</taxon>
        <taxon>Saccharopolyspora</taxon>
    </lineage>
</organism>
<feature type="binding site" evidence="4">
    <location>
        <position position="157"/>
    </location>
    <ligand>
        <name>Zn(2+)</name>
        <dbReference type="ChEBI" id="CHEBI:29105"/>
    </ligand>
</feature>
<dbReference type="InterPro" id="IPR024078">
    <property type="entry name" value="LmbE-like_dom_sf"/>
</dbReference>
<keyword evidence="3 4" id="KW-0862">Zinc</keyword>
<sequence>MTLTAPPRLLLVHAHPDDETLWTGGTIARYAARGVQVVVVTCTLGEEGEVIPESLRGLASDQADQLGGYRVGELRSACSALRVADHRFLGGIGRWRDSGMLWEQPGQAGALPDAHPRAFAVGDLQEQTDALEAVLREVKPQVVVSYAADGGYGHPDHVRAHEVTVAAAAKVPDVQRVFYAVPSRDELAKGLARLAEAPDMPFELPEPHELASVEDESITTVVDVSEHLPAKISALRSHGTQVKVWLEQWHNGEGVAAYALSNGVAQPIVTTEHYVLATGDPQGCQADLFGGLGVSGTEPVGDR</sequence>
<evidence type="ECO:0000256" key="3">
    <source>
        <dbReference type="ARBA" id="ARBA00022833"/>
    </source>
</evidence>
<dbReference type="EC" id="3.5.1.103" evidence="4"/>
<dbReference type="PANTHER" id="PTHR12993">
    <property type="entry name" value="N-ACETYLGLUCOSAMINYL-PHOSPHATIDYLINOSITOL DE-N-ACETYLASE-RELATED"/>
    <property type="match status" value="1"/>
</dbReference>
<comment type="cofactor">
    <cofactor evidence="4">
        <name>Zn(2+)</name>
        <dbReference type="ChEBI" id="CHEBI:29105"/>
    </cofactor>
    <text evidence="4">Binds 1 zinc ion per subunit.</text>
</comment>
<reference evidence="6" key="1">
    <citation type="submission" date="2016-10" db="EMBL/GenBank/DDBJ databases">
        <authorList>
            <person name="Varghese N."/>
            <person name="Submissions S."/>
        </authorList>
    </citation>
    <scope>NUCLEOTIDE SEQUENCE [LARGE SCALE GENOMIC DNA]</scope>
    <source>
        <strain evidence="6">CGMCC 4.3530</strain>
    </source>
</reference>
<dbReference type="OrthoDB" id="158614at2"/>
<dbReference type="Pfam" id="PF02585">
    <property type="entry name" value="PIG-L"/>
    <property type="match status" value="1"/>
</dbReference>
<gene>
    <name evidence="4" type="primary">mshB</name>
    <name evidence="5" type="ORF">SAMN05216215_104325</name>
</gene>
<keyword evidence="6" id="KW-1185">Reference proteome</keyword>
<accession>A0A1H3PPI3</accession>
<feature type="binding site" evidence="4">
    <location>
        <position position="15"/>
    </location>
    <ligand>
        <name>Zn(2+)</name>
        <dbReference type="ChEBI" id="CHEBI:29105"/>
    </ligand>
</feature>